<sequence length="89" mass="10738">MKPIRLPHGVIAYSYDSAVARMYEFLKYALLNNRREEVEECVRVIESWRNSDNPEERKAYKLFMWGPYKKLYNEAKEYLKEYSHVGINV</sequence>
<reference evidence="1" key="2">
    <citation type="submission" date="2020-09" db="EMBL/GenBank/DDBJ databases">
        <authorList>
            <person name="Sun Q."/>
            <person name="Ohkuma M."/>
        </authorList>
    </citation>
    <scope>NUCLEOTIDE SEQUENCE</scope>
    <source>
        <strain evidence="1">JCM 11219</strain>
    </source>
</reference>
<proteinExistence type="predicted"/>
<protein>
    <submittedName>
        <fullName evidence="1">Uncharacterized protein</fullName>
    </submittedName>
</protein>
<comment type="caution">
    <text evidence="1">The sequence shown here is derived from an EMBL/GenBank/DDBJ whole genome shotgun (WGS) entry which is preliminary data.</text>
</comment>
<dbReference type="EMBL" id="BMNM01000006">
    <property type="protein sequence ID" value="GGI80507.1"/>
    <property type="molecule type" value="Genomic_DNA"/>
</dbReference>
<name>A0A830E475_9CREN</name>
<evidence type="ECO:0000313" key="2">
    <source>
        <dbReference type="Proteomes" id="UP000657075"/>
    </source>
</evidence>
<accession>A0A830E475</accession>
<organism evidence="1 2">
    <name type="scientific">Vulcanisaeta souniana JCM 11219</name>
    <dbReference type="NCBI Taxonomy" id="1293586"/>
    <lineage>
        <taxon>Archaea</taxon>
        <taxon>Thermoproteota</taxon>
        <taxon>Thermoprotei</taxon>
        <taxon>Thermoproteales</taxon>
        <taxon>Thermoproteaceae</taxon>
        <taxon>Vulcanisaeta</taxon>
    </lineage>
</organism>
<gene>
    <name evidence="1" type="ORF">GCM10007112_16660</name>
</gene>
<dbReference type="AlphaFoldDB" id="A0A830E475"/>
<evidence type="ECO:0000313" key="1">
    <source>
        <dbReference type="EMBL" id="GGI80507.1"/>
    </source>
</evidence>
<reference evidence="1" key="1">
    <citation type="journal article" date="2014" name="Int. J. Syst. Evol. Microbiol.">
        <title>Complete genome sequence of Corynebacterium casei LMG S-19264T (=DSM 44701T), isolated from a smear-ripened cheese.</title>
        <authorList>
            <consortium name="US DOE Joint Genome Institute (JGI-PGF)"/>
            <person name="Walter F."/>
            <person name="Albersmeier A."/>
            <person name="Kalinowski J."/>
            <person name="Ruckert C."/>
        </authorList>
    </citation>
    <scope>NUCLEOTIDE SEQUENCE</scope>
    <source>
        <strain evidence="1">JCM 11219</strain>
    </source>
</reference>
<dbReference type="Proteomes" id="UP000657075">
    <property type="component" value="Unassembled WGS sequence"/>
</dbReference>